<evidence type="ECO:0000256" key="1">
    <source>
        <dbReference type="SAM" id="SignalP"/>
    </source>
</evidence>
<proteinExistence type="predicted"/>
<gene>
    <name evidence="2" type="ORF">Q3O60_06165</name>
</gene>
<dbReference type="RefSeq" id="WP_305893030.1">
    <property type="nucleotide sequence ID" value="NZ_JAUZVZ010000007.1"/>
</dbReference>
<sequence length="124" mass="13124">MRFSAIVLIATLLLKSIAGLAMAGCHADHGTMENSAPLQQQLQIEYSEPAANEDTTRHDITDIAPSDGYAQACAICASCCVQSTAADQADNLPAFEPSESLSVHAFSDLSVNQLALFKPPKPFS</sequence>
<keyword evidence="1" id="KW-0732">Signal</keyword>
<feature type="signal peptide" evidence="1">
    <location>
        <begin position="1"/>
        <end position="23"/>
    </location>
</feature>
<accession>A0ABT9GXS1</accession>
<evidence type="ECO:0000313" key="2">
    <source>
        <dbReference type="EMBL" id="MDP4535763.1"/>
    </source>
</evidence>
<protein>
    <submittedName>
        <fullName evidence="2">Uncharacterized protein</fullName>
    </submittedName>
</protein>
<comment type="caution">
    <text evidence="2">The sequence shown here is derived from an EMBL/GenBank/DDBJ whole genome shotgun (WGS) entry which is preliminary data.</text>
</comment>
<organism evidence="2 3">
    <name type="scientific">Alkalimonas collagenimarina</name>
    <dbReference type="NCBI Taxonomy" id="400390"/>
    <lineage>
        <taxon>Bacteria</taxon>
        <taxon>Pseudomonadati</taxon>
        <taxon>Pseudomonadota</taxon>
        <taxon>Gammaproteobacteria</taxon>
        <taxon>Alkalimonas</taxon>
    </lineage>
</organism>
<reference evidence="2 3" key="1">
    <citation type="submission" date="2023-08" db="EMBL/GenBank/DDBJ databases">
        <authorList>
            <person name="Joshi A."/>
            <person name="Thite S."/>
        </authorList>
    </citation>
    <scope>NUCLEOTIDE SEQUENCE [LARGE SCALE GENOMIC DNA]</scope>
    <source>
        <strain evidence="2 3">AC40</strain>
    </source>
</reference>
<evidence type="ECO:0000313" key="3">
    <source>
        <dbReference type="Proteomes" id="UP001231616"/>
    </source>
</evidence>
<dbReference type="EMBL" id="JAUZVZ010000007">
    <property type="protein sequence ID" value="MDP4535763.1"/>
    <property type="molecule type" value="Genomic_DNA"/>
</dbReference>
<feature type="chain" id="PRO_5045919438" evidence="1">
    <location>
        <begin position="24"/>
        <end position="124"/>
    </location>
</feature>
<dbReference type="Proteomes" id="UP001231616">
    <property type="component" value="Unassembled WGS sequence"/>
</dbReference>
<name>A0ABT9GXS1_9GAMM</name>
<keyword evidence="3" id="KW-1185">Reference proteome</keyword>